<dbReference type="PANTHER" id="PTHR46268:SF6">
    <property type="entry name" value="UNIVERSAL STRESS PROTEIN UP12"/>
    <property type="match status" value="1"/>
</dbReference>
<dbReference type="EMBL" id="REBZ01000012">
    <property type="protein sequence ID" value="TVP88833.1"/>
    <property type="molecule type" value="Genomic_DNA"/>
</dbReference>
<dbReference type="PRINTS" id="PR01438">
    <property type="entry name" value="UNVRSLSTRESS"/>
</dbReference>
<dbReference type="SUPFAM" id="SSF52402">
    <property type="entry name" value="Adenine nucleotide alpha hydrolases-like"/>
    <property type="match status" value="1"/>
</dbReference>
<dbReference type="InterPro" id="IPR006016">
    <property type="entry name" value="UspA"/>
</dbReference>
<dbReference type="PANTHER" id="PTHR46268">
    <property type="entry name" value="STRESS RESPONSE PROTEIN NHAX"/>
    <property type="match status" value="1"/>
</dbReference>
<sequence>MFKNLLLAVDGSEHSRRATEKALELAGLSEGSSIEILYVVPGSKSKSDVLHYGDSDSASMKRKRMLKEFEEMIQSKNISVETTVLHGKDGSAEAIIEHANNGSYDALILGSRGLSTVQTMVLGSVSHKVIKYVKAPVLMVK</sequence>
<organism evidence="3">
    <name type="scientific">Alkalicoccus sp</name>
    <dbReference type="NCBI Taxonomy" id="2005376"/>
    <lineage>
        <taxon>Bacteria</taxon>
        <taxon>Bacillati</taxon>
        <taxon>Bacillota</taxon>
        <taxon>Bacilli</taxon>
        <taxon>Bacillales</taxon>
        <taxon>Bacillaceae</taxon>
        <taxon>Alkalicoccus</taxon>
    </lineage>
</organism>
<dbReference type="InterPro" id="IPR014729">
    <property type="entry name" value="Rossmann-like_a/b/a_fold"/>
</dbReference>
<evidence type="ECO:0000259" key="2">
    <source>
        <dbReference type="Pfam" id="PF00582"/>
    </source>
</evidence>
<protein>
    <submittedName>
        <fullName evidence="3">Universal stress protein</fullName>
    </submittedName>
</protein>
<gene>
    <name evidence="3" type="ORF">EA344_00155</name>
</gene>
<name>A0A651DLN9_9BACI</name>
<reference evidence="3" key="1">
    <citation type="submission" date="2018-10" db="EMBL/GenBank/DDBJ databases">
        <title>Metagenomes of soda lake microbial mats from the interior of British Columbia, Canada.</title>
        <authorList>
            <person name="Zorz J.K."/>
            <person name="Sharp C."/>
            <person name="Kleiner M."/>
            <person name="Dong X."/>
            <person name="Strous M."/>
        </authorList>
    </citation>
    <scope>NUCLEOTIDE SEQUENCE</scope>
    <source>
        <strain evidence="3">LCM1.Bin51</strain>
    </source>
</reference>
<feature type="domain" description="UspA" evidence="2">
    <location>
        <begin position="1"/>
        <end position="141"/>
    </location>
</feature>
<dbReference type="Gene3D" id="3.40.50.620">
    <property type="entry name" value="HUPs"/>
    <property type="match status" value="1"/>
</dbReference>
<proteinExistence type="inferred from homology"/>
<comment type="caution">
    <text evidence="3">The sequence shown here is derived from an EMBL/GenBank/DDBJ whole genome shotgun (WGS) entry which is preliminary data.</text>
</comment>
<dbReference type="Pfam" id="PF00582">
    <property type="entry name" value="Usp"/>
    <property type="match status" value="1"/>
</dbReference>
<dbReference type="InterPro" id="IPR006015">
    <property type="entry name" value="Universal_stress_UspA"/>
</dbReference>
<dbReference type="AlphaFoldDB" id="A0A651DLN9"/>
<dbReference type="CDD" id="cd00293">
    <property type="entry name" value="USP-like"/>
    <property type="match status" value="1"/>
</dbReference>
<comment type="similarity">
    <text evidence="1">Belongs to the universal stress protein A family.</text>
</comment>
<accession>A0A651DLN9</accession>
<evidence type="ECO:0000313" key="3">
    <source>
        <dbReference type="EMBL" id="TVP88833.1"/>
    </source>
</evidence>
<evidence type="ECO:0000256" key="1">
    <source>
        <dbReference type="ARBA" id="ARBA00008791"/>
    </source>
</evidence>